<feature type="compositionally biased region" description="Low complexity" evidence="1">
    <location>
        <begin position="252"/>
        <end position="266"/>
    </location>
</feature>
<keyword evidence="2" id="KW-0472">Membrane</keyword>
<protein>
    <submittedName>
        <fullName evidence="4">Uncharacterized protein</fullName>
    </submittedName>
</protein>
<dbReference type="AlphaFoldDB" id="A0A9W7BVH8"/>
<reference evidence="5" key="1">
    <citation type="journal article" date="2023" name="Commun. Biol.">
        <title>Genome analysis of Parmales, the sister group of diatoms, reveals the evolutionary specialization of diatoms from phago-mixotrophs to photoautotrophs.</title>
        <authorList>
            <person name="Ban H."/>
            <person name="Sato S."/>
            <person name="Yoshikawa S."/>
            <person name="Yamada K."/>
            <person name="Nakamura Y."/>
            <person name="Ichinomiya M."/>
            <person name="Sato N."/>
            <person name="Blanc-Mathieu R."/>
            <person name="Endo H."/>
            <person name="Kuwata A."/>
            <person name="Ogata H."/>
        </authorList>
    </citation>
    <scope>NUCLEOTIDE SEQUENCE [LARGE SCALE GENOMIC DNA]</scope>
    <source>
        <strain evidence="5">NIES 3701</strain>
    </source>
</reference>
<feature type="chain" id="PRO_5040798036" evidence="3">
    <location>
        <begin position="21"/>
        <end position="278"/>
    </location>
</feature>
<feature type="compositionally biased region" description="Gly residues" evidence="1">
    <location>
        <begin position="267"/>
        <end position="278"/>
    </location>
</feature>
<evidence type="ECO:0000313" key="5">
    <source>
        <dbReference type="Proteomes" id="UP001165085"/>
    </source>
</evidence>
<feature type="region of interest" description="Disordered" evidence="1">
    <location>
        <begin position="251"/>
        <end position="278"/>
    </location>
</feature>
<evidence type="ECO:0000256" key="1">
    <source>
        <dbReference type="SAM" id="MobiDB-lite"/>
    </source>
</evidence>
<sequence>MKILIVAILFALTIVHRSFALPSTRLSFTPSTRRLSYSDLIASNDVSSQIQRIRGGSDFNDRQSYDNYEDGYDEQQYSAQSSSAQPTSSPLISAVSKGSISCLFFLLMWRSVHHYESADSRLLLVLPSALLFLGNLYGFVTSLMKGEKGKLKLLLNLNKLTEGILLISSFFKLIFYTPKRIYDRPLITKEILVGRVLVNALYLALCQGMTKISVWGVEASAGVQGYDSYNQGYEGGAGGYDDYGQGGGYEQGGYEQQGYEQSQGYEQQGGGYEEGGEW</sequence>
<keyword evidence="3" id="KW-0732">Signal</keyword>
<proteinExistence type="predicted"/>
<feature type="transmembrane region" description="Helical" evidence="2">
    <location>
        <begin position="160"/>
        <end position="177"/>
    </location>
</feature>
<accession>A0A9W7BVH8</accession>
<feature type="transmembrane region" description="Helical" evidence="2">
    <location>
        <begin position="91"/>
        <end position="109"/>
    </location>
</feature>
<dbReference type="Proteomes" id="UP001165085">
    <property type="component" value="Unassembled WGS sequence"/>
</dbReference>
<keyword evidence="2" id="KW-1133">Transmembrane helix</keyword>
<keyword evidence="5" id="KW-1185">Reference proteome</keyword>
<evidence type="ECO:0000313" key="4">
    <source>
        <dbReference type="EMBL" id="GMH97424.1"/>
    </source>
</evidence>
<gene>
    <name evidence="4" type="ORF">TrST_g12860</name>
</gene>
<evidence type="ECO:0000256" key="2">
    <source>
        <dbReference type="SAM" id="Phobius"/>
    </source>
</evidence>
<feature type="transmembrane region" description="Helical" evidence="2">
    <location>
        <begin position="121"/>
        <end position="140"/>
    </location>
</feature>
<organism evidence="4 5">
    <name type="scientific">Triparma strigata</name>
    <dbReference type="NCBI Taxonomy" id="1606541"/>
    <lineage>
        <taxon>Eukaryota</taxon>
        <taxon>Sar</taxon>
        <taxon>Stramenopiles</taxon>
        <taxon>Ochrophyta</taxon>
        <taxon>Bolidophyceae</taxon>
        <taxon>Parmales</taxon>
        <taxon>Triparmaceae</taxon>
        <taxon>Triparma</taxon>
    </lineage>
</organism>
<comment type="caution">
    <text evidence="4">The sequence shown here is derived from an EMBL/GenBank/DDBJ whole genome shotgun (WGS) entry which is preliminary data.</text>
</comment>
<dbReference type="OrthoDB" id="202465at2759"/>
<dbReference type="EMBL" id="BRXY01000492">
    <property type="protein sequence ID" value="GMH97424.1"/>
    <property type="molecule type" value="Genomic_DNA"/>
</dbReference>
<keyword evidence="2" id="KW-0812">Transmembrane</keyword>
<name>A0A9W7BVH8_9STRA</name>
<feature type="signal peptide" evidence="3">
    <location>
        <begin position="1"/>
        <end position="20"/>
    </location>
</feature>
<evidence type="ECO:0000256" key="3">
    <source>
        <dbReference type="SAM" id="SignalP"/>
    </source>
</evidence>